<feature type="repeat" description="PPR" evidence="2">
    <location>
        <begin position="99"/>
        <end position="133"/>
    </location>
</feature>
<comment type="caution">
    <text evidence="3">The sequence shown here is derived from an EMBL/GenBank/DDBJ whole genome shotgun (WGS) entry which is preliminary data.</text>
</comment>
<dbReference type="PROSITE" id="PS51375">
    <property type="entry name" value="PPR"/>
    <property type="match status" value="6"/>
</dbReference>
<keyword evidence="4" id="KW-1185">Reference proteome</keyword>
<protein>
    <recommendedName>
        <fullName evidence="5">Pentatricopeptide repeat-containing protein</fullName>
    </recommendedName>
</protein>
<name>A0ABR1ZHP0_9ROSI</name>
<dbReference type="EMBL" id="JBBPBN010001147">
    <property type="protein sequence ID" value="KAK8479640.1"/>
    <property type="molecule type" value="Genomic_DNA"/>
</dbReference>
<evidence type="ECO:0000256" key="2">
    <source>
        <dbReference type="PROSITE-ProRule" id="PRU00708"/>
    </source>
</evidence>
<reference evidence="3 4" key="1">
    <citation type="journal article" date="2024" name="G3 (Bethesda)">
        <title>Genome assembly of Hibiscus sabdariffa L. provides insights into metabolisms of medicinal natural products.</title>
        <authorList>
            <person name="Kim T."/>
        </authorList>
    </citation>
    <scope>NUCLEOTIDE SEQUENCE [LARGE SCALE GENOMIC DNA]</scope>
    <source>
        <strain evidence="3">TK-2024</strain>
        <tissue evidence="3">Old leaves</tissue>
    </source>
</reference>
<organism evidence="3 4">
    <name type="scientific">Hibiscus sabdariffa</name>
    <name type="common">roselle</name>
    <dbReference type="NCBI Taxonomy" id="183260"/>
    <lineage>
        <taxon>Eukaryota</taxon>
        <taxon>Viridiplantae</taxon>
        <taxon>Streptophyta</taxon>
        <taxon>Embryophyta</taxon>
        <taxon>Tracheophyta</taxon>
        <taxon>Spermatophyta</taxon>
        <taxon>Magnoliopsida</taxon>
        <taxon>eudicotyledons</taxon>
        <taxon>Gunneridae</taxon>
        <taxon>Pentapetalae</taxon>
        <taxon>rosids</taxon>
        <taxon>malvids</taxon>
        <taxon>Malvales</taxon>
        <taxon>Malvaceae</taxon>
        <taxon>Malvoideae</taxon>
        <taxon>Hibiscus</taxon>
    </lineage>
</organism>
<dbReference type="SUPFAM" id="SSF48452">
    <property type="entry name" value="TPR-like"/>
    <property type="match status" value="2"/>
</dbReference>
<evidence type="ECO:0000313" key="3">
    <source>
        <dbReference type="EMBL" id="KAK8479640.1"/>
    </source>
</evidence>
<dbReference type="InterPro" id="IPR002885">
    <property type="entry name" value="PPR_rpt"/>
</dbReference>
<keyword evidence="1" id="KW-0677">Repeat</keyword>
<accession>A0ABR1ZHP0</accession>
<dbReference type="NCBIfam" id="TIGR00756">
    <property type="entry name" value="PPR"/>
    <property type="match status" value="6"/>
</dbReference>
<dbReference type="InterPro" id="IPR011990">
    <property type="entry name" value="TPR-like_helical_dom_sf"/>
</dbReference>
<dbReference type="Gene3D" id="1.25.40.10">
    <property type="entry name" value="Tetratricopeptide repeat domain"/>
    <property type="match status" value="5"/>
</dbReference>
<dbReference type="PANTHER" id="PTHR24015">
    <property type="entry name" value="OS07G0578800 PROTEIN-RELATED"/>
    <property type="match status" value="1"/>
</dbReference>
<dbReference type="Proteomes" id="UP001396334">
    <property type="component" value="Unassembled WGS sequence"/>
</dbReference>
<evidence type="ECO:0000256" key="1">
    <source>
        <dbReference type="ARBA" id="ARBA00022737"/>
    </source>
</evidence>
<feature type="repeat" description="PPR" evidence="2">
    <location>
        <begin position="643"/>
        <end position="677"/>
    </location>
</feature>
<dbReference type="Pfam" id="PF13041">
    <property type="entry name" value="PPR_2"/>
    <property type="match status" value="2"/>
</dbReference>
<dbReference type="Pfam" id="PF20431">
    <property type="entry name" value="E_motif"/>
    <property type="match status" value="1"/>
</dbReference>
<evidence type="ECO:0000313" key="4">
    <source>
        <dbReference type="Proteomes" id="UP001396334"/>
    </source>
</evidence>
<feature type="repeat" description="PPR" evidence="2">
    <location>
        <begin position="608"/>
        <end position="642"/>
    </location>
</feature>
<feature type="repeat" description="PPR" evidence="2">
    <location>
        <begin position="407"/>
        <end position="441"/>
    </location>
</feature>
<dbReference type="InterPro" id="IPR046960">
    <property type="entry name" value="PPR_At4g14850-like_plant"/>
</dbReference>
<gene>
    <name evidence="3" type="ORF">V6N11_034243</name>
</gene>
<feature type="repeat" description="PPR" evidence="2">
    <location>
        <begin position="306"/>
        <end position="340"/>
    </location>
</feature>
<dbReference type="InterPro" id="IPR046848">
    <property type="entry name" value="E_motif"/>
</dbReference>
<proteinExistence type="predicted"/>
<evidence type="ECO:0008006" key="5">
    <source>
        <dbReference type="Google" id="ProtNLM"/>
    </source>
</evidence>
<dbReference type="Pfam" id="PF01535">
    <property type="entry name" value="PPR"/>
    <property type="match status" value="7"/>
</dbReference>
<sequence length="785" mass="87592">MLKLKPTQLLKQHFALSRRWFLSYTTSNCLNCRLDSFLSSNASSSTLPSLLQSHALIITSGNSSGNIFISSKLISLYAFFDKPHCSTRVFDSIPISKKDVFLWNSVIKSHFSNGNYSESFGYYLKMRLSNTLPNDFTIPMVVSACTELRWDVCGRYVHGLVSKSGLFAVNSAVGSSFVFMYSKCGSTGDARLVFDEMIVKDVVAWTALVIGYVQNGESEKGLECLCDMHRVGEDGETRPNFRTLEGGLQVCGNLCALDEGKCLHGFVVKTGLAFYPLVQSSILSMYSRCGSVGDSFASFCEVVDKDIISWTSIIGVNARFGFMKECLDMFWEMQADGLRADGILISSIVSGFGNFMSVHEGKAFHGLIIRRDLLLDQLVNNALLSMYCKFRLLSIAEKLFSIMHNNSKESWSVMVHGYCKTGQEAKAIELFRKMQQLDIEVDSNSLVSIIFSCSQLGAIRIGRSLHCRMVKSYMADNNSVANSLIDMYGKSGNLTIARRIFNQTQRDVITWNTMMSAYTRSGQFSEAMVLFDQMLLGNLTPNLATLLTVLSACSHLASWERGERIHCFIKDGGYELCQSLATALIDMYAKCGQIEKSRELFISMKEKDVVSWNVMISGYAMHGDAKSALQIFQQMEESDAKPNDLTFLSLLNACAHAGLVEEGKFLFSRMRHYSVMSNLKHYACMTDLLGRSGNLQEAETLVMSMPISPDGGVWGALLSACVVHNEREMAIRIAKRVIDSDPENDGYYILISNMYSSMGWWEEAERTREMMKERGVGKTAGWSAI</sequence>
<feature type="repeat" description="PPR" evidence="2">
    <location>
        <begin position="507"/>
        <end position="541"/>
    </location>
</feature>
<dbReference type="PANTHER" id="PTHR24015:SF260">
    <property type="entry name" value="PENTATRICOPEPTIDE REPEAT-CONTAINING PROTEIN"/>
    <property type="match status" value="1"/>
</dbReference>